<gene>
    <name evidence="1" type="ORF">EVG22_32535</name>
</gene>
<proteinExistence type="predicted"/>
<reference evidence="1" key="1">
    <citation type="submission" date="2020-12" db="EMBL/GenBank/DDBJ databases">
        <title>Identification and Characterization of Andalusicin N terminally Dimethylated Class III Lantibiotic from Bacillus thuringiensis sv. andalusiensis.</title>
        <authorList>
            <person name="Grigoreva A."/>
            <person name="Andreeva J."/>
            <person name="Serebryakova M."/>
            <person name="Garcia A.H."/>
            <person name="Slonova D."/>
            <person name="Nair S.K."/>
            <person name="Lippens G."/>
            <person name="Severinov K."/>
            <person name="Dubiley S."/>
        </authorList>
    </citation>
    <scope>NUCLEOTIDE SEQUENCE</scope>
    <source>
        <strain evidence="1">NRRL B-23139</strain>
    </source>
</reference>
<dbReference type="Proteomes" id="UP000501374">
    <property type="component" value="Chromosome"/>
</dbReference>
<organism evidence="1">
    <name type="scientific">Bacillus thuringiensis serovar andalousiensis</name>
    <dbReference type="NCBI Taxonomy" id="257985"/>
    <lineage>
        <taxon>Bacteria</taxon>
        <taxon>Bacillati</taxon>
        <taxon>Bacillota</taxon>
        <taxon>Bacilli</taxon>
        <taxon>Bacillales</taxon>
        <taxon>Bacillaceae</taxon>
        <taxon>Bacillus</taxon>
        <taxon>Bacillus cereus group</taxon>
    </lineage>
</organism>
<protein>
    <submittedName>
        <fullName evidence="1">Uncharacterized protein</fullName>
    </submittedName>
</protein>
<dbReference type="AlphaFoldDB" id="A0A7U1BB68"/>
<dbReference type="EMBL" id="CP035727">
    <property type="protein sequence ID" value="QQY96021.1"/>
    <property type="molecule type" value="Genomic_DNA"/>
</dbReference>
<sequence>MDGKEVFSFFETTIENIKLNVDTSGYKEDYLTFKVGGNPLTASKKIPRE</sequence>
<accession>A0A7U1BB68</accession>
<name>A0A7U1BB68_BACTU</name>
<evidence type="ECO:0000313" key="1">
    <source>
        <dbReference type="EMBL" id="QQY96021.1"/>
    </source>
</evidence>
<dbReference type="RefSeq" id="WP_154214446.1">
    <property type="nucleotide sequence ID" value="NZ_CP035727.2"/>
</dbReference>